<evidence type="ECO:0000259" key="2">
    <source>
        <dbReference type="Pfam" id="PF04773"/>
    </source>
</evidence>
<keyword evidence="5" id="KW-1185">Reference proteome</keyword>
<dbReference type="Gene3D" id="3.55.50.30">
    <property type="match status" value="1"/>
</dbReference>
<keyword evidence="1" id="KW-0472">Membrane</keyword>
<keyword evidence="1" id="KW-1133">Transmembrane helix</keyword>
<sequence length="392" mass="44892">MDKARKINRLIRRYLQGKATSEEQKELESWYASWGSDMLRFLDDDPKKIQDSAKRNLEKIRERLRKDRDLRPGKNNSRNKFIILKGQGWKIAAAAVLLGFFILLYAPLHKKPIPVKIAKSRIKDFQPAGNKAILMLANGKQIILDSGYKGILANQGNTKVLQLGNGQLAYQPNNSTQNLIKPLYNEVITPRGGVYQVILPDGSKAYLNTASSIRFPTSFIGNERLVEITGEVYFEITKNKKKPFKVRVGKLMIQVFGTHFDVMAYQDAHTIRTTLLEGSVQVIADGKSELIKPGQAVEYENNELRILREPNIEKIMAWKNQLFWFDQDDIYTVARELSRWYDINIYIKGNITDLFTGSIPRNLPFSKVFEILQKTGSLHYHFEGENTVIITP</sequence>
<dbReference type="InterPro" id="IPR032508">
    <property type="entry name" value="FecR_C"/>
</dbReference>
<dbReference type="PANTHER" id="PTHR30273:SF2">
    <property type="entry name" value="PROTEIN FECR"/>
    <property type="match status" value="1"/>
</dbReference>
<dbReference type="PANTHER" id="PTHR30273">
    <property type="entry name" value="PERIPLASMIC SIGNAL SENSOR AND SIGMA FACTOR ACTIVATOR FECR-RELATED"/>
    <property type="match status" value="1"/>
</dbReference>
<dbReference type="GO" id="GO:0016989">
    <property type="term" value="F:sigma factor antagonist activity"/>
    <property type="evidence" value="ECO:0007669"/>
    <property type="project" value="TreeGrafter"/>
</dbReference>
<evidence type="ECO:0000256" key="1">
    <source>
        <dbReference type="SAM" id="Phobius"/>
    </source>
</evidence>
<accession>A0A2M9CVH8</accession>
<keyword evidence="1" id="KW-0812">Transmembrane</keyword>
<dbReference type="Pfam" id="PF16344">
    <property type="entry name" value="FecR_C"/>
    <property type="match status" value="1"/>
</dbReference>
<dbReference type="EMBL" id="PGFG01000001">
    <property type="protein sequence ID" value="PJJ75926.1"/>
    <property type="molecule type" value="Genomic_DNA"/>
</dbReference>
<evidence type="ECO:0000313" key="5">
    <source>
        <dbReference type="Proteomes" id="UP000230000"/>
    </source>
</evidence>
<dbReference type="Gene3D" id="2.60.120.1440">
    <property type="match status" value="1"/>
</dbReference>
<reference evidence="4 5" key="1">
    <citation type="submission" date="2017-11" db="EMBL/GenBank/DDBJ databases">
        <title>Genomic Encyclopedia of Archaeal and Bacterial Type Strains, Phase II (KMG-II): From Individual Species to Whole Genera.</title>
        <authorList>
            <person name="Goeker M."/>
        </authorList>
    </citation>
    <scope>NUCLEOTIDE SEQUENCE [LARGE SCALE GENOMIC DNA]</scope>
    <source>
        <strain evidence="4 5">DSM 27268</strain>
    </source>
</reference>
<dbReference type="Pfam" id="PF04773">
    <property type="entry name" value="FecR"/>
    <property type="match status" value="1"/>
</dbReference>
<feature type="transmembrane region" description="Helical" evidence="1">
    <location>
        <begin position="88"/>
        <end position="108"/>
    </location>
</feature>
<protein>
    <submittedName>
        <fullName evidence="4">FecR family protein</fullName>
    </submittedName>
</protein>
<feature type="domain" description="FecR protein" evidence="2">
    <location>
        <begin position="187"/>
        <end position="281"/>
    </location>
</feature>
<dbReference type="OrthoDB" id="629393at2"/>
<organism evidence="4 5">
    <name type="scientific">Thermoflavifilum aggregans</name>
    <dbReference type="NCBI Taxonomy" id="454188"/>
    <lineage>
        <taxon>Bacteria</taxon>
        <taxon>Pseudomonadati</taxon>
        <taxon>Bacteroidota</taxon>
        <taxon>Chitinophagia</taxon>
        <taxon>Chitinophagales</taxon>
        <taxon>Chitinophagaceae</taxon>
        <taxon>Thermoflavifilum</taxon>
    </lineage>
</organism>
<dbReference type="InterPro" id="IPR012373">
    <property type="entry name" value="Ferrdict_sens_TM"/>
</dbReference>
<name>A0A2M9CVH8_9BACT</name>
<dbReference type="AlphaFoldDB" id="A0A2M9CVH8"/>
<evidence type="ECO:0000313" key="4">
    <source>
        <dbReference type="EMBL" id="PJJ75926.1"/>
    </source>
</evidence>
<proteinExistence type="predicted"/>
<dbReference type="Proteomes" id="UP000230000">
    <property type="component" value="Unassembled WGS sequence"/>
</dbReference>
<comment type="caution">
    <text evidence="4">The sequence shown here is derived from an EMBL/GenBank/DDBJ whole genome shotgun (WGS) entry which is preliminary data.</text>
</comment>
<evidence type="ECO:0000259" key="3">
    <source>
        <dbReference type="Pfam" id="PF16344"/>
    </source>
</evidence>
<dbReference type="RefSeq" id="WP_100314473.1">
    <property type="nucleotide sequence ID" value="NZ_PGFG01000001.1"/>
</dbReference>
<dbReference type="InterPro" id="IPR006860">
    <property type="entry name" value="FecR"/>
</dbReference>
<feature type="domain" description="Protein FecR C-terminal" evidence="3">
    <location>
        <begin position="323"/>
        <end position="389"/>
    </location>
</feature>
<gene>
    <name evidence="4" type="ORF">BXY57_1520</name>
</gene>